<dbReference type="AlphaFoldDB" id="A0A1V8TD23"/>
<keyword evidence="1" id="KW-0175">Coiled coil</keyword>
<evidence type="ECO:0000256" key="1">
    <source>
        <dbReference type="SAM" id="Coils"/>
    </source>
</evidence>
<reference evidence="4" key="1">
    <citation type="submission" date="2017-03" db="EMBL/GenBank/DDBJ databases">
        <title>Genomes of endolithic fungi from Antarctica.</title>
        <authorList>
            <person name="Coleine C."/>
            <person name="Masonjones S."/>
            <person name="Stajich J.E."/>
        </authorList>
    </citation>
    <scope>NUCLEOTIDE SEQUENCE [LARGE SCALE GENOMIC DNA]</scope>
    <source>
        <strain evidence="4">CCFEE 5527</strain>
    </source>
</reference>
<name>A0A1V8TD23_9PEZI</name>
<feature type="region of interest" description="Disordered" evidence="2">
    <location>
        <begin position="1"/>
        <end position="42"/>
    </location>
</feature>
<protein>
    <submittedName>
        <fullName evidence="3">Uncharacterized protein</fullName>
    </submittedName>
</protein>
<feature type="coiled-coil region" evidence="1">
    <location>
        <begin position="298"/>
        <end position="368"/>
    </location>
</feature>
<feature type="coiled-coil region" evidence="1">
    <location>
        <begin position="923"/>
        <end position="957"/>
    </location>
</feature>
<comment type="caution">
    <text evidence="3">The sequence shown here is derived from an EMBL/GenBank/DDBJ whole genome shotgun (WGS) entry which is preliminary data.</text>
</comment>
<dbReference type="Proteomes" id="UP000192596">
    <property type="component" value="Unassembled WGS sequence"/>
</dbReference>
<proteinExistence type="predicted"/>
<evidence type="ECO:0000313" key="3">
    <source>
        <dbReference type="EMBL" id="OQO09297.1"/>
    </source>
</evidence>
<gene>
    <name evidence="3" type="ORF">B0A48_04695</name>
</gene>
<feature type="coiled-coil region" evidence="1">
    <location>
        <begin position="751"/>
        <end position="824"/>
    </location>
</feature>
<dbReference type="STRING" id="1507870.A0A1V8TD23"/>
<evidence type="ECO:0000256" key="2">
    <source>
        <dbReference type="SAM" id="MobiDB-lite"/>
    </source>
</evidence>
<sequence>MPPKKPKQHLALASSDDSQESLIGDKSKDLRLVRGQPDKTPAERREAYKDLLAGVEAEIHIHGIWRKYQNDIDTTIEENRQVRRETKQYVVDNKELLDRGRYDNVQPTDDGIIEALKSAQVTSLTAKLQKVRRERKEAEGSAEALSRELVLKSANFEEEVTRHTKTQQNYDDLLASVQQSTVFAGENMEMMQSEQKSGLDSIKDDITSAHEATVKHLRSVQQSLANAEQNTVTAVAEAVGDAVRRIGRENVPKNVVDEFDRVRQELNSRALKAEAGATTADSEVKDLTAKLAAAIAHQSDAENGRDEAKKQADDLTAQLEAVREASKTEYNGLVEKYEAAAKQNQAEVVELSAKMTEYEKEKAQAIQDALSADNTVLQAQATSLQDANTALQADISAQTVAHTELQTNARLAQELAGARETARLLQARIDRDERSGDRIIADLEVTVEKAKTSIARGQTDKQLLTTQVGDRDRHLRDLREQLHKRQVELDKAITPSQLDLAKSKAYTQALNRFMASTSSDSDRRFELFQRQSEIIVLNERINEKATELLMTKAALSAAKTAHIDGVQQVRQQWINNNEVLVGASRRLQEVLREQVITADKKRDEAVSANMETSDRCDRRERELSEQIDDLNTRISTLREQQTTSATTIQQLKHDKEILNTDKQRLASDNTAAKAAAQDTETDLRRQLQEQKNAVAQEQETNARLLQGMVREGNVEYEWMDKFLEEHRVDIEKKDKMVTDAEHKAGAAGQEAATLKQENTKLETKNTELGEHIKRIKNELETSVANRSSAQDQQAMLESTSRRSVKLLEDEQARLKNKLADVKALCSLREDAIRAREAEIDDLTAGGEELLGELADAKDCIEELRVGVDGQILATEAYYDEHREEKANLQADVAHYKAQATRNDKSTQLLRSDLADLRKTVTGEQDLRSELREVMRTRREAEMDRDNSVDEVSRLQARLTLVETSEETALAEASKLRNELREVKYTIRDNTGRKTELMEQYDRKVLLLQSRDNEILEYKHRQYKLAKRATVAEDAWRKNKLAAKALYERWMAQRAYSRDLATGVAHALGDGVELPEPAEIPKDYEEFASGYRVDEWGFT</sequence>
<accession>A0A1V8TD23</accession>
<feature type="coiled-coil region" evidence="1">
    <location>
        <begin position="620"/>
        <end position="700"/>
    </location>
</feature>
<keyword evidence="4" id="KW-1185">Reference proteome</keyword>
<feature type="coiled-coil region" evidence="1">
    <location>
        <begin position="121"/>
        <end position="148"/>
    </location>
</feature>
<dbReference type="InParanoid" id="A0A1V8TD23"/>
<feature type="compositionally biased region" description="Basic and acidic residues" evidence="2">
    <location>
        <begin position="23"/>
        <end position="42"/>
    </location>
</feature>
<organism evidence="3 4">
    <name type="scientific">Cryoendolithus antarcticus</name>
    <dbReference type="NCBI Taxonomy" id="1507870"/>
    <lineage>
        <taxon>Eukaryota</taxon>
        <taxon>Fungi</taxon>
        <taxon>Dikarya</taxon>
        <taxon>Ascomycota</taxon>
        <taxon>Pezizomycotina</taxon>
        <taxon>Dothideomycetes</taxon>
        <taxon>Dothideomycetidae</taxon>
        <taxon>Cladosporiales</taxon>
        <taxon>Cladosporiaceae</taxon>
        <taxon>Cryoendolithus</taxon>
    </lineage>
</organism>
<dbReference type="EMBL" id="NAJO01000010">
    <property type="protein sequence ID" value="OQO09297.1"/>
    <property type="molecule type" value="Genomic_DNA"/>
</dbReference>
<evidence type="ECO:0000313" key="4">
    <source>
        <dbReference type="Proteomes" id="UP000192596"/>
    </source>
</evidence>